<gene>
    <name evidence="8" type="ORF">FNK824_LOCUS9588</name>
    <name evidence="9" type="ORF">OTI717_LOCUS28958</name>
    <name evidence="7" type="ORF">RFH988_LOCUS1365</name>
</gene>
<evidence type="ECO:0000313" key="8">
    <source>
        <dbReference type="EMBL" id="CAF3707508.1"/>
    </source>
</evidence>
<feature type="domain" description="Protein kinase" evidence="6">
    <location>
        <begin position="270"/>
        <end position="538"/>
    </location>
</feature>
<evidence type="ECO:0000256" key="2">
    <source>
        <dbReference type="ARBA" id="ARBA00022741"/>
    </source>
</evidence>
<dbReference type="PANTHER" id="PTHR11909">
    <property type="entry name" value="CASEIN KINASE-RELATED"/>
    <property type="match status" value="1"/>
</dbReference>
<dbReference type="EC" id="2.7.11.1" evidence="1"/>
<dbReference type="Proteomes" id="UP000663823">
    <property type="component" value="Unassembled WGS sequence"/>
</dbReference>
<evidence type="ECO:0000259" key="6">
    <source>
        <dbReference type="PROSITE" id="PS50011"/>
    </source>
</evidence>
<protein>
    <recommendedName>
        <fullName evidence="1">non-specific serine/threonine protein kinase</fullName>
        <ecNumber evidence="1">2.7.11.1</ecNumber>
    </recommendedName>
</protein>
<dbReference type="InterPro" id="IPR050235">
    <property type="entry name" value="CK1_Ser-Thr_kinase"/>
</dbReference>
<dbReference type="Pfam" id="PF00069">
    <property type="entry name" value="Pkinase"/>
    <property type="match status" value="1"/>
</dbReference>
<dbReference type="OrthoDB" id="5800476at2759"/>
<dbReference type="InterPro" id="IPR000719">
    <property type="entry name" value="Prot_kinase_dom"/>
</dbReference>
<feature type="region of interest" description="Disordered" evidence="5">
    <location>
        <begin position="232"/>
        <end position="251"/>
    </location>
</feature>
<dbReference type="FunFam" id="1.10.510.10:FF:000596">
    <property type="entry name" value="CK1 family protein kinase"/>
    <property type="match status" value="1"/>
</dbReference>
<dbReference type="SUPFAM" id="SSF56112">
    <property type="entry name" value="Protein kinase-like (PK-like)"/>
    <property type="match status" value="1"/>
</dbReference>
<dbReference type="EMBL" id="CAJOBE010001017">
    <property type="protein sequence ID" value="CAF3707508.1"/>
    <property type="molecule type" value="Genomic_DNA"/>
</dbReference>
<dbReference type="EMBL" id="CAJNOO010000026">
    <property type="protein sequence ID" value="CAF0752293.1"/>
    <property type="molecule type" value="Genomic_DNA"/>
</dbReference>
<dbReference type="PROSITE" id="PS00107">
    <property type="entry name" value="PROTEIN_KINASE_ATP"/>
    <property type="match status" value="1"/>
</dbReference>
<keyword evidence="2 4" id="KW-0547">Nucleotide-binding</keyword>
<dbReference type="CDD" id="cd14016">
    <property type="entry name" value="STKc_CK1"/>
    <property type="match status" value="1"/>
</dbReference>
<sequence length="575" mass="66632">MATSDTDYYDTSFRRVPMNSATTQKDYIDHNSTFTSSTYNMWPGTLKRTMTTTYIDGTTMLGYNNRSYNMKDLFPKGKSLQRPLNSSEKKMNGRNAYMSLLPVDESTVRSVKVRSPLSMATGKQCSSLPEVTNKSANNRNKRFPSAIVLDENSESKFYGRCATTNVSGAWARRYKSINTSQIFSDLLRDPAYTDKIILKKRSYQQLLAYSASSSSSFTCSLIKHTIESNGTNSQIQINDDSYGTETEGGEEEEEEYHELDMTGRIIADNYRIDSKLGAGSFGQVYLCQHIHTHEQWAMKIESHIMNNNPQLSIEHRIYTKLQGGKGFPKIEYYGSEGIYDILIIELLGPSLEDLFNYCNRKFTLKTALMLVDQMISRIEYVHTCHLIHRDIKPDNFLMGIKSMGNTVYIIDFGLSKRYRDPKSFVHIPWKNNKSLTGTARYASINAHKGSEQSRRDDLEAISYVFMYFIMGTLPWQGLQATGRKSKFERIAEMKMKITSEQICKNYPKECFLFLDYCRTLIFDNRPDYNYLRYLFRYLLYQKGDQYDYEYDWIIIYRNKQLLSTINPIENENSQQ</sequence>
<dbReference type="InterPro" id="IPR011009">
    <property type="entry name" value="Kinase-like_dom_sf"/>
</dbReference>
<dbReference type="Proteomes" id="UP000663874">
    <property type="component" value="Unassembled WGS sequence"/>
</dbReference>
<proteinExistence type="predicted"/>
<dbReference type="PROSITE" id="PS50011">
    <property type="entry name" value="PROTEIN_KINASE_DOM"/>
    <property type="match status" value="1"/>
</dbReference>
<dbReference type="AlphaFoldDB" id="A0A818V5H2"/>
<evidence type="ECO:0000313" key="10">
    <source>
        <dbReference type="Proteomes" id="UP000663874"/>
    </source>
</evidence>
<evidence type="ECO:0000313" key="9">
    <source>
        <dbReference type="EMBL" id="CAF4000044.1"/>
    </source>
</evidence>
<feature type="binding site" evidence="4">
    <location>
        <position position="299"/>
    </location>
    <ligand>
        <name>ATP</name>
        <dbReference type="ChEBI" id="CHEBI:30616"/>
    </ligand>
</feature>
<reference evidence="8" key="1">
    <citation type="submission" date="2021-02" db="EMBL/GenBank/DDBJ databases">
        <authorList>
            <person name="Nowell W R."/>
        </authorList>
    </citation>
    <scope>NUCLEOTIDE SEQUENCE</scope>
</reference>
<dbReference type="GO" id="GO:0005524">
    <property type="term" value="F:ATP binding"/>
    <property type="evidence" value="ECO:0007669"/>
    <property type="project" value="UniProtKB-UniRule"/>
</dbReference>
<dbReference type="InterPro" id="IPR008271">
    <property type="entry name" value="Ser/Thr_kinase_AS"/>
</dbReference>
<evidence type="ECO:0000256" key="3">
    <source>
        <dbReference type="ARBA" id="ARBA00022840"/>
    </source>
</evidence>
<evidence type="ECO:0000256" key="4">
    <source>
        <dbReference type="PROSITE-ProRule" id="PRU10141"/>
    </source>
</evidence>
<dbReference type="GO" id="GO:0004674">
    <property type="term" value="F:protein serine/threonine kinase activity"/>
    <property type="evidence" value="ECO:0007669"/>
    <property type="project" value="UniProtKB-EC"/>
</dbReference>
<organism evidence="8 10">
    <name type="scientific">Rotaria sordida</name>
    <dbReference type="NCBI Taxonomy" id="392033"/>
    <lineage>
        <taxon>Eukaryota</taxon>
        <taxon>Metazoa</taxon>
        <taxon>Spiralia</taxon>
        <taxon>Gnathifera</taxon>
        <taxon>Rotifera</taxon>
        <taxon>Eurotatoria</taxon>
        <taxon>Bdelloidea</taxon>
        <taxon>Philodinida</taxon>
        <taxon>Philodinidae</taxon>
        <taxon>Rotaria</taxon>
    </lineage>
</organism>
<accession>A0A818V5H2</accession>
<evidence type="ECO:0000256" key="1">
    <source>
        <dbReference type="ARBA" id="ARBA00012513"/>
    </source>
</evidence>
<evidence type="ECO:0000313" key="7">
    <source>
        <dbReference type="EMBL" id="CAF0752293.1"/>
    </source>
</evidence>
<name>A0A818V5H2_9BILA</name>
<evidence type="ECO:0000256" key="5">
    <source>
        <dbReference type="SAM" id="MobiDB-lite"/>
    </source>
</evidence>
<dbReference type="Proteomes" id="UP000663882">
    <property type="component" value="Unassembled WGS sequence"/>
</dbReference>
<dbReference type="Gene3D" id="1.10.510.10">
    <property type="entry name" value="Transferase(Phosphotransferase) domain 1"/>
    <property type="match status" value="1"/>
</dbReference>
<feature type="compositionally biased region" description="Polar residues" evidence="5">
    <location>
        <begin position="232"/>
        <end position="241"/>
    </location>
</feature>
<dbReference type="PROSITE" id="PS00108">
    <property type="entry name" value="PROTEIN_KINASE_ST"/>
    <property type="match status" value="1"/>
</dbReference>
<dbReference type="SMART" id="SM00220">
    <property type="entry name" value="S_TKc"/>
    <property type="match status" value="1"/>
</dbReference>
<comment type="caution">
    <text evidence="8">The sequence shown here is derived from an EMBL/GenBank/DDBJ whole genome shotgun (WGS) entry which is preliminary data.</text>
</comment>
<dbReference type="InterPro" id="IPR017441">
    <property type="entry name" value="Protein_kinase_ATP_BS"/>
</dbReference>
<keyword evidence="3 4" id="KW-0067">ATP-binding</keyword>
<dbReference type="EMBL" id="CAJOAX010007084">
    <property type="protein sequence ID" value="CAF4000044.1"/>
    <property type="molecule type" value="Genomic_DNA"/>
</dbReference>